<dbReference type="EMBL" id="CABFWN010000002">
    <property type="protein sequence ID" value="VUG17855.1"/>
    <property type="molecule type" value="Genomic_DNA"/>
</dbReference>
<evidence type="ECO:0000313" key="11">
    <source>
        <dbReference type="EMBL" id="VUG17855.1"/>
    </source>
</evidence>
<evidence type="ECO:0000256" key="3">
    <source>
        <dbReference type="ARBA" id="ARBA00022679"/>
    </source>
</evidence>
<dbReference type="GO" id="GO:0005634">
    <property type="term" value="C:nucleus"/>
    <property type="evidence" value="ECO:0007669"/>
    <property type="project" value="TreeGrafter"/>
</dbReference>
<feature type="domain" description="Protein kinase" evidence="10">
    <location>
        <begin position="18"/>
        <end position="281"/>
    </location>
</feature>
<feature type="binding site" evidence="9">
    <location>
        <position position="49"/>
    </location>
    <ligand>
        <name>ATP</name>
        <dbReference type="ChEBI" id="CHEBI:30616"/>
    </ligand>
</feature>
<dbReference type="InterPro" id="IPR008271">
    <property type="entry name" value="Ser/Thr_kinase_AS"/>
</dbReference>
<keyword evidence="4 9" id="KW-0547">Nucleotide-binding</keyword>
<comment type="catalytic activity">
    <reaction evidence="7">
        <text>L-threonyl-[protein] + ATP = O-phospho-L-threonyl-[protein] + ADP + H(+)</text>
        <dbReference type="Rhea" id="RHEA:46608"/>
        <dbReference type="Rhea" id="RHEA-COMP:11060"/>
        <dbReference type="Rhea" id="RHEA-COMP:11605"/>
        <dbReference type="ChEBI" id="CHEBI:15378"/>
        <dbReference type="ChEBI" id="CHEBI:30013"/>
        <dbReference type="ChEBI" id="CHEBI:30616"/>
        <dbReference type="ChEBI" id="CHEBI:61977"/>
        <dbReference type="ChEBI" id="CHEBI:456216"/>
        <dbReference type="EC" id="2.7.11.1"/>
    </reaction>
</comment>
<proteinExistence type="predicted"/>
<name>A0A7D9CX87_DEKBR</name>
<dbReference type="PROSITE" id="PS00107">
    <property type="entry name" value="PROTEIN_KINASE_ATP"/>
    <property type="match status" value="1"/>
</dbReference>
<keyword evidence="2" id="KW-0723">Serine/threonine-protein kinase</keyword>
<keyword evidence="12" id="KW-1185">Reference proteome</keyword>
<keyword evidence="5" id="KW-0418">Kinase</keyword>
<keyword evidence="6 9" id="KW-0067">ATP-binding</keyword>
<evidence type="ECO:0000256" key="7">
    <source>
        <dbReference type="ARBA" id="ARBA00047899"/>
    </source>
</evidence>
<dbReference type="InterPro" id="IPR017441">
    <property type="entry name" value="Protein_kinase_ATP_BS"/>
</dbReference>
<organism evidence="11 12">
    <name type="scientific">Dekkera bruxellensis</name>
    <name type="common">Brettanomyces custersii</name>
    <dbReference type="NCBI Taxonomy" id="5007"/>
    <lineage>
        <taxon>Eukaryota</taxon>
        <taxon>Fungi</taxon>
        <taxon>Dikarya</taxon>
        <taxon>Ascomycota</taxon>
        <taxon>Saccharomycotina</taxon>
        <taxon>Pichiomycetes</taxon>
        <taxon>Pichiales</taxon>
        <taxon>Pichiaceae</taxon>
        <taxon>Brettanomyces</taxon>
    </lineage>
</organism>
<dbReference type="Proteomes" id="UP000478008">
    <property type="component" value="Unassembled WGS sequence"/>
</dbReference>
<evidence type="ECO:0000259" key="10">
    <source>
        <dbReference type="PROSITE" id="PS50011"/>
    </source>
</evidence>
<dbReference type="AlphaFoldDB" id="A0A7D9CX87"/>
<dbReference type="PROSITE" id="PS00108">
    <property type="entry name" value="PROTEIN_KINASE_ST"/>
    <property type="match status" value="1"/>
</dbReference>
<sequence length="547" mass="61839">MSQYRLSQLAPLPELGGIKIGNTVGHGGFGVVKSAVANFHHSKMVIAVKFVHIQMAARQRVTVKKLIREAKIQGACRHKNIIAMYDYGMDSNWVWMAMEMGSNGELFDKIEPDRGVDEEVAHFYFIQLINAIEYIHRLGVAHCDIKPENLVLDSGGNLKLTDFGLAVVFRKKNGPKRLSTLPCGSPPYLAPEVVSKKYDPEISDIWSCGMVLFVLLTGKIAWEIPHPEDPDYKYFVENKGEVLVAPWNKLPIGALSLLRKLLNPDPQKRITIPTLKKQPWFAKKNCFMNSEGLCKDTLHLTTRLLVSLYINLSDEEFNKVSETATQASTTKKLPETQPVEYLMDDLAPSSSLYKDNYKSSKMFASSQIEYTEHTKRRKLKRESNDDNLIFSLISKDPASLQFIGKGREKAISDKISELQLNSRRAPDLLALSLTRFFSVAPLKQILLTILESLLKLGLRTNRDYEDNESMVKSMSESDSLSGTVSIPITGRDSGNLMINGLIRITRIADNLNARKVEFIKTKADPLEWRRIFRKVTVLCRDIVYVEK</sequence>
<dbReference type="FunFam" id="1.10.510.10:FF:000571">
    <property type="entry name" value="Maternal embryonic leucine zipper kinase"/>
    <property type="match status" value="1"/>
</dbReference>
<evidence type="ECO:0000256" key="5">
    <source>
        <dbReference type="ARBA" id="ARBA00022777"/>
    </source>
</evidence>
<dbReference type="GO" id="GO:0030447">
    <property type="term" value="P:filamentous growth"/>
    <property type="evidence" value="ECO:0007669"/>
    <property type="project" value="UniProtKB-ARBA"/>
</dbReference>
<dbReference type="InterPro" id="IPR011009">
    <property type="entry name" value="Kinase-like_dom_sf"/>
</dbReference>
<evidence type="ECO:0000313" key="12">
    <source>
        <dbReference type="Proteomes" id="UP000478008"/>
    </source>
</evidence>
<dbReference type="GO" id="GO:0005737">
    <property type="term" value="C:cytoplasm"/>
    <property type="evidence" value="ECO:0007669"/>
    <property type="project" value="TreeGrafter"/>
</dbReference>
<dbReference type="GO" id="GO:0007095">
    <property type="term" value="P:mitotic G2 DNA damage checkpoint signaling"/>
    <property type="evidence" value="ECO:0007669"/>
    <property type="project" value="TreeGrafter"/>
</dbReference>
<dbReference type="PANTHER" id="PTHR43895">
    <property type="entry name" value="CALCIUM/CALMODULIN-DEPENDENT PROTEIN KINASE KINASE-RELATED"/>
    <property type="match status" value="1"/>
</dbReference>
<reference evidence="11 12" key="1">
    <citation type="submission" date="2019-07" db="EMBL/GenBank/DDBJ databases">
        <authorList>
            <person name="Friedrich A."/>
            <person name="Schacherer J."/>
        </authorList>
    </citation>
    <scope>NUCLEOTIDE SEQUENCE [LARGE SCALE GENOMIC DNA]</scope>
</reference>
<dbReference type="SMART" id="SM00220">
    <property type="entry name" value="S_TKc"/>
    <property type="match status" value="1"/>
</dbReference>
<evidence type="ECO:0000256" key="1">
    <source>
        <dbReference type="ARBA" id="ARBA00012513"/>
    </source>
</evidence>
<evidence type="ECO:0000256" key="8">
    <source>
        <dbReference type="ARBA" id="ARBA00048679"/>
    </source>
</evidence>
<accession>A0A7D9CX87</accession>
<dbReference type="EC" id="2.7.11.1" evidence="1"/>
<dbReference type="PROSITE" id="PS50011">
    <property type="entry name" value="PROTEIN_KINASE_DOM"/>
    <property type="match status" value="1"/>
</dbReference>
<evidence type="ECO:0000256" key="4">
    <source>
        <dbReference type="ARBA" id="ARBA00022741"/>
    </source>
</evidence>
<dbReference type="GO" id="GO:0005524">
    <property type="term" value="F:ATP binding"/>
    <property type="evidence" value="ECO:0007669"/>
    <property type="project" value="UniProtKB-UniRule"/>
</dbReference>
<dbReference type="GO" id="GO:0004674">
    <property type="term" value="F:protein serine/threonine kinase activity"/>
    <property type="evidence" value="ECO:0007669"/>
    <property type="project" value="UniProtKB-KW"/>
</dbReference>
<dbReference type="GO" id="GO:0035861">
    <property type="term" value="C:site of double-strand break"/>
    <property type="evidence" value="ECO:0007669"/>
    <property type="project" value="TreeGrafter"/>
</dbReference>
<protein>
    <recommendedName>
        <fullName evidence="1">non-specific serine/threonine protein kinase</fullName>
        <ecNumber evidence="1">2.7.11.1</ecNumber>
    </recommendedName>
</protein>
<dbReference type="SUPFAM" id="SSF56112">
    <property type="entry name" value="Protein kinase-like (PK-like)"/>
    <property type="match status" value="1"/>
</dbReference>
<gene>
    <name evidence="11" type="primary">CHK1</name>
    <name evidence="11" type="ORF">DEBR0S2_17832G</name>
</gene>
<evidence type="ECO:0000256" key="9">
    <source>
        <dbReference type="PROSITE-ProRule" id="PRU10141"/>
    </source>
</evidence>
<dbReference type="Gene3D" id="1.10.510.10">
    <property type="entry name" value="Transferase(Phosphotransferase) domain 1"/>
    <property type="match status" value="1"/>
</dbReference>
<dbReference type="InterPro" id="IPR000719">
    <property type="entry name" value="Prot_kinase_dom"/>
</dbReference>
<dbReference type="Pfam" id="PF00069">
    <property type="entry name" value="Pkinase"/>
    <property type="match status" value="1"/>
</dbReference>
<dbReference type="PANTHER" id="PTHR43895:SF32">
    <property type="entry name" value="SERINE_THREONINE-PROTEIN KINASE CHK1"/>
    <property type="match status" value="1"/>
</dbReference>
<keyword evidence="3" id="KW-0808">Transferase</keyword>
<comment type="catalytic activity">
    <reaction evidence="8">
        <text>L-seryl-[protein] + ATP = O-phospho-L-seryl-[protein] + ADP + H(+)</text>
        <dbReference type="Rhea" id="RHEA:17989"/>
        <dbReference type="Rhea" id="RHEA-COMP:9863"/>
        <dbReference type="Rhea" id="RHEA-COMP:11604"/>
        <dbReference type="ChEBI" id="CHEBI:15378"/>
        <dbReference type="ChEBI" id="CHEBI:29999"/>
        <dbReference type="ChEBI" id="CHEBI:30616"/>
        <dbReference type="ChEBI" id="CHEBI:83421"/>
        <dbReference type="ChEBI" id="CHEBI:456216"/>
        <dbReference type="EC" id="2.7.11.1"/>
    </reaction>
</comment>
<evidence type="ECO:0000256" key="2">
    <source>
        <dbReference type="ARBA" id="ARBA00022527"/>
    </source>
</evidence>
<evidence type="ECO:0000256" key="6">
    <source>
        <dbReference type="ARBA" id="ARBA00022840"/>
    </source>
</evidence>